<keyword evidence="3" id="KW-0808">Transferase</keyword>
<dbReference type="InterPro" id="IPR001227">
    <property type="entry name" value="Ac_transferase_dom_sf"/>
</dbReference>
<dbReference type="InterPro" id="IPR011032">
    <property type="entry name" value="GroES-like_sf"/>
</dbReference>
<dbReference type="InterPro" id="IPR018201">
    <property type="entry name" value="Ketoacyl_synth_AS"/>
</dbReference>
<dbReference type="Gene3D" id="3.40.47.10">
    <property type="match status" value="1"/>
</dbReference>
<keyword evidence="1" id="KW-0596">Phosphopantetheine</keyword>
<accession>A0A6J3LRW9</accession>
<dbReference type="InterPro" id="IPR009081">
    <property type="entry name" value="PP-bd_ACP"/>
</dbReference>
<dbReference type="InterPro" id="IPR050091">
    <property type="entry name" value="PKS_NRPS_Biosynth_Enz"/>
</dbReference>
<feature type="active site" description="Proton donor; for dehydratase activity" evidence="5">
    <location>
        <position position="1252"/>
    </location>
</feature>
<dbReference type="GO" id="GO:0016491">
    <property type="term" value="F:oxidoreductase activity"/>
    <property type="evidence" value="ECO:0007669"/>
    <property type="project" value="InterPro"/>
</dbReference>
<dbReference type="SUPFAM" id="SSF52151">
    <property type="entry name" value="FabD/lysophospholipase-like"/>
    <property type="match status" value="1"/>
</dbReference>
<dbReference type="PROSITE" id="PS00606">
    <property type="entry name" value="KS3_1"/>
    <property type="match status" value="1"/>
</dbReference>
<dbReference type="GO" id="GO:0004312">
    <property type="term" value="F:fatty acid synthase activity"/>
    <property type="evidence" value="ECO:0007669"/>
    <property type="project" value="TreeGrafter"/>
</dbReference>
<dbReference type="CDD" id="cd05195">
    <property type="entry name" value="enoyl_red"/>
    <property type="match status" value="1"/>
</dbReference>
<dbReference type="SUPFAM" id="SSF47336">
    <property type="entry name" value="ACP-like"/>
    <property type="match status" value="1"/>
</dbReference>
<dbReference type="SUPFAM" id="SSF53901">
    <property type="entry name" value="Thiolase-like"/>
    <property type="match status" value="1"/>
</dbReference>
<feature type="domain" description="Ketosynthase family 3 (KS3)" evidence="8">
    <location>
        <begin position="102"/>
        <end position="536"/>
    </location>
</feature>
<dbReference type="GO" id="GO:0031177">
    <property type="term" value="F:phosphopantetheine binding"/>
    <property type="evidence" value="ECO:0007669"/>
    <property type="project" value="InterPro"/>
</dbReference>
<feature type="domain" description="Carrier" evidence="7">
    <location>
        <begin position="2391"/>
        <end position="2471"/>
    </location>
</feature>
<dbReference type="PROSITE" id="PS50075">
    <property type="entry name" value="CARRIER"/>
    <property type="match status" value="1"/>
</dbReference>
<dbReference type="Gene3D" id="3.10.129.110">
    <property type="entry name" value="Polyketide synthase dehydratase"/>
    <property type="match status" value="1"/>
</dbReference>
<dbReference type="GO" id="GO:0006633">
    <property type="term" value="P:fatty acid biosynthetic process"/>
    <property type="evidence" value="ECO:0007669"/>
    <property type="project" value="InterPro"/>
</dbReference>
<keyword evidence="2" id="KW-0597">Phosphoprotein</keyword>
<evidence type="ECO:0000259" key="8">
    <source>
        <dbReference type="PROSITE" id="PS52004"/>
    </source>
</evidence>
<evidence type="ECO:0000256" key="1">
    <source>
        <dbReference type="ARBA" id="ARBA00022450"/>
    </source>
</evidence>
<dbReference type="PANTHER" id="PTHR43775">
    <property type="entry name" value="FATTY ACID SYNTHASE"/>
    <property type="match status" value="1"/>
</dbReference>
<dbReference type="SMART" id="SM00822">
    <property type="entry name" value="PKS_KR"/>
    <property type="match status" value="1"/>
</dbReference>
<dbReference type="PROSITE" id="PS52004">
    <property type="entry name" value="KS3_2"/>
    <property type="match status" value="1"/>
</dbReference>
<evidence type="ECO:0000313" key="10">
    <source>
        <dbReference type="Proteomes" id="UP000504637"/>
    </source>
</evidence>
<reference evidence="11" key="1">
    <citation type="submission" date="2020-01" db="EMBL/GenBank/DDBJ databases">
        <authorList>
            <consortium name="DOE Joint Genome Institute"/>
            <person name="Haridas S."/>
            <person name="Albert R."/>
            <person name="Binder M."/>
            <person name="Bloem J."/>
            <person name="Labutti K."/>
            <person name="Salamov A."/>
            <person name="Andreopoulos B."/>
            <person name="Baker S.E."/>
            <person name="Barry K."/>
            <person name="Bills G."/>
            <person name="Bluhm B.H."/>
            <person name="Cannon C."/>
            <person name="Castanera R."/>
            <person name="Culley D.E."/>
            <person name="Daum C."/>
            <person name="Ezra D."/>
            <person name="Gonzalez J.B."/>
            <person name="Henrissat B."/>
            <person name="Kuo A."/>
            <person name="Liang C."/>
            <person name="Lipzen A."/>
            <person name="Lutzoni F."/>
            <person name="Magnuson J."/>
            <person name="Mondo S."/>
            <person name="Nolan M."/>
            <person name="Ohm R."/>
            <person name="Pangilinan J."/>
            <person name="Park H.-J."/>
            <person name="Ramirez L."/>
            <person name="Alfaro M."/>
            <person name="Sun H."/>
            <person name="Tritt A."/>
            <person name="Yoshinaga Y."/>
            <person name="Zwiers L.-H."/>
            <person name="Turgeon B.G."/>
            <person name="Goodwin S.B."/>
            <person name="Spatafora J.W."/>
            <person name="Crous P.W."/>
            <person name="Grigoriev I.V."/>
        </authorList>
    </citation>
    <scope>NUCLEOTIDE SEQUENCE</scope>
    <source>
        <strain evidence="11">CBS 342.82</strain>
    </source>
</reference>
<dbReference type="InterPro" id="IPR013154">
    <property type="entry name" value="ADH-like_N"/>
</dbReference>
<dbReference type="SMART" id="SM00826">
    <property type="entry name" value="PKS_DH"/>
    <property type="match status" value="1"/>
</dbReference>
<dbReference type="Pfam" id="PF08659">
    <property type="entry name" value="KR"/>
    <property type="match status" value="1"/>
</dbReference>
<evidence type="ECO:0000256" key="3">
    <source>
        <dbReference type="ARBA" id="ARBA00022679"/>
    </source>
</evidence>
<dbReference type="SMART" id="SM00827">
    <property type="entry name" value="PKS_AT"/>
    <property type="match status" value="1"/>
</dbReference>
<dbReference type="InterPro" id="IPR042104">
    <property type="entry name" value="PKS_dehydratase_sf"/>
</dbReference>
<feature type="domain" description="PKS/mFAS DH" evidence="9">
    <location>
        <begin position="1039"/>
        <end position="1351"/>
    </location>
</feature>
<dbReference type="SUPFAM" id="SSF50129">
    <property type="entry name" value="GroES-like"/>
    <property type="match status" value="1"/>
</dbReference>
<dbReference type="GO" id="GO:0044550">
    <property type="term" value="P:secondary metabolite biosynthetic process"/>
    <property type="evidence" value="ECO:0007669"/>
    <property type="project" value="TreeGrafter"/>
</dbReference>
<dbReference type="InterPro" id="IPR020843">
    <property type="entry name" value="ER"/>
</dbReference>
<dbReference type="InterPro" id="IPR014030">
    <property type="entry name" value="Ketoacyl_synth_N"/>
</dbReference>
<organism evidence="11">
    <name type="scientific">Dissoconium aciculare CBS 342.82</name>
    <dbReference type="NCBI Taxonomy" id="1314786"/>
    <lineage>
        <taxon>Eukaryota</taxon>
        <taxon>Fungi</taxon>
        <taxon>Dikarya</taxon>
        <taxon>Ascomycota</taxon>
        <taxon>Pezizomycotina</taxon>
        <taxon>Dothideomycetes</taxon>
        <taxon>Dothideomycetidae</taxon>
        <taxon>Mycosphaerellales</taxon>
        <taxon>Dissoconiaceae</taxon>
        <taxon>Dissoconium</taxon>
    </lineage>
</organism>
<dbReference type="InterPro" id="IPR049900">
    <property type="entry name" value="PKS_mFAS_DH"/>
</dbReference>
<dbReference type="InterPro" id="IPR014031">
    <property type="entry name" value="Ketoacyl_synth_C"/>
</dbReference>
<dbReference type="Pfam" id="PF13602">
    <property type="entry name" value="ADH_zinc_N_2"/>
    <property type="match status" value="1"/>
</dbReference>
<dbReference type="GO" id="GO:0004315">
    <property type="term" value="F:3-oxoacyl-[acyl-carrier-protein] synthase activity"/>
    <property type="evidence" value="ECO:0007669"/>
    <property type="project" value="InterPro"/>
</dbReference>
<protein>
    <submittedName>
        <fullName evidence="11">PKSKA1</fullName>
    </submittedName>
</protein>
<dbReference type="InterPro" id="IPR016036">
    <property type="entry name" value="Malonyl_transacylase_ACP-bd"/>
</dbReference>
<evidence type="ECO:0000259" key="9">
    <source>
        <dbReference type="PROSITE" id="PS52019"/>
    </source>
</evidence>
<dbReference type="Pfam" id="PF08240">
    <property type="entry name" value="ADH_N"/>
    <property type="match status" value="1"/>
</dbReference>
<dbReference type="Pfam" id="PF02801">
    <property type="entry name" value="Ketoacyl-synt_C"/>
    <property type="match status" value="1"/>
</dbReference>
<dbReference type="Gene3D" id="3.40.366.10">
    <property type="entry name" value="Malonyl-Coenzyme A Acyl Carrier Protein, domain 2"/>
    <property type="match status" value="1"/>
</dbReference>
<feature type="compositionally biased region" description="Basic and acidic residues" evidence="6">
    <location>
        <begin position="76"/>
        <end position="89"/>
    </location>
</feature>
<dbReference type="OrthoDB" id="329835at2759"/>
<dbReference type="Gene3D" id="3.90.180.10">
    <property type="entry name" value="Medium-chain alcohol dehydrogenases, catalytic domain"/>
    <property type="match status" value="1"/>
</dbReference>
<name>A0A6J3LRW9_9PEZI</name>
<feature type="active site" description="Proton acceptor; for dehydratase activity" evidence="5">
    <location>
        <position position="1071"/>
    </location>
</feature>
<dbReference type="InterPro" id="IPR016035">
    <property type="entry name" value="Acyl_Trfase/lysoPLipase"/>
</dbReference>
<dbReference type="Pfam" id="PF21089">
    <property type="entry name" value="PKS_DH_N"/>
    <property type="match status" value="1"/>
</dbReference>
<dbReference type="Pfam" id="PF00550">
    <property type="entry name" value="PP-binding"/>
    <property type="match status" value="1"/>
</dbReference>
<dbReference type="Pfam" id="PF00698">
    <property type="entry name" value="Acyl_transf_1"/>
    <property type="match status" value="1"/>
</dbReference>
<dbReference type="Proteomes" id="UP000504637">
    <property type="component" value="Unplaced"/>
</dbReference>
<dbReference type="InterPro" id="IPR013968">
    <property type="entry name" value="PKS_KR"/>
</dbReference>
<dbReference type="InterPro" id="IPR049552">
    <property type="entry name" value="PKS_DH_N"/>
</dbReference>
<evidence type="ECO:0000256" key="6">
    <source>
        <dbReference type="SAM" id="MobiDB-lite"/>
    </source>
</evidence>
<dbReference type="Pfam" id="PF14765">
    <property type="entry name" value="PS-DH"/>
    <property type="match status" value="1"/>
</dbReference>
<dbReference type="Gene3D" id="3.30.70.3290">
    <property type="match status" value="1"/>
</dbReference>
<dbReference type="SMART" id="SM00823">
    <property type="entry name" value="PKS_PP"/>
    <property type="match status" value="1"/>
</dbReference>
<dbReference type="PANTHER" id="PTHR43775:SF18">
    <property type="entry name" value="ENZYME, PUTATIVE (JCVI)-RELATED"/>
    <property type="match status" value="1"/>
</dbReference>
<evidence type="ECO:0000256" key="5">
    <source>
        <dbReference type="PROSITE-ProRule" id="PRU01363"/>
    </source>
</evidence>
<keyword evidence="4" id="KW-0511">Multifunctional enzyme</keyword>
<dbReference type="Gene3D" id="1.10.1200.10">
    <property type="entry name" value="ACP-like"/>
    <property type="match status" value="1"/>
</dbReference>
<keyword evidence="10" id="KW-1185">Reference proteome</keyword>
<feature type="region of interest" description="Disordered" evidence="6">
    <location>
        <begin position="76"/>
        <end position="96"/>
    </location>
</feature>
<dbReference type="Pfam" id="PF16197">
    <property type="entry name" value="KAsynt_C_assoc"/>
    <property type="match status" value="1"/>
</dbReference>
<dbReference type="InterPro" id="IPR016039">
    <property type="entry name" value="Thiolase-like"/>
</dbReference>
<dbReference type="InterPro" id="IPR057326">
    <property type="entry name" value="KR_dom"/>
</dbReference>
<dbReference type="PROSITE" id="PS52019">
    <property type="entry name" value="PKS_MFAS_DH"/>
    <property type="match status" value="1"/>
</dbReference>
<dbReference type="SMART" id="SM00829">
    <property type="entry name" value="PKS_ER"/>
    <property type="match status" value="1"/>
</dbReference>
<dbReference type="InterPro" id="IPR014043">
    <property type="entry name" value="Acyl_transferase_dom"/>
</dbReference>
<evidence type="ECO:0000313" key="11">
    <source>
        <dbReference type="RefSeq" id="XP_033455581.1"/>
    </source>
</evidence>
<evidence type="ECO:0000259" key="7">
    <source>
        <dbReference type="PROSITE" id="PS50075"/>
    </source>
</evidence>
<dbReference type="CDD" id="cd00833">
    <property type="entry name" value="PKS"/>
    <property type="match status" value="1"/>
</dbReference>
<proteinExistence type="predicted"/>
<dbReference type="SUPFAM" id="SSF51735">
    <property type="entry name" value="NAD(P)-binding Rossmann-fold domains"/>
    <property type="match status" value="2"/>
</dbReference>
<feature type="region of interest" description="N-terminal hotdog fold" evidence="5">
    <location>
        <begin position="1039"/>
        <end position="1177"/>
    </location>
</feature>
<dbReference type="InterPro" id="IPR036291">
    <property type="entry name" value="NAD(P)-bd_dom_sf"/>
</dbReference>
<dbReference type="InterPro" id="IPR036736">
    <property type="entry name" value="ACP-like_sf"/>
</dbReference>
<feature type="region of interest" description="Disordered" evidence="6">
    <location>
        <begin position="136"/>
        <end position="159"/>
    </location>
</feature>
<reference evidence="11" key="2">
    <citation type="submission" date="2020-04" db="EMBL/GenBank/DDBJ databases">
        <authorList>
            <consortium name="NCBI Genome Project"/>
        </authorList>
    </citation>
    <scope>NUCLEOTIDE SEQUENCE</scope>
    <source>
        <strain evidence="11">CBS 342.82</strain>
    </source>
</reference>
<dbReference type="GeneID" id="54364688"/>
<reference evidence="11" key="3">
    <citation type="submission" date="2025-08" db="UniProtKB">
        <authorList>
            <consortium name="RefSeq"/>
        </authorList>
    </citation>
    <scope>IDENTIFICATION</scope>
    <source>
        <strain evidence="11">CBS 342.82</strain>
    </source>
</reference>
<dbReference type="InterPro" id="IPR020806">
    <property type="entry name" value="PKS_PP-bd"/>
</dbReference>
<feature type="region of interest" description="C-terminal hotdog fold" evidence="5">
    <location>
        <begin position="1187"/>
        <end position="1351"/>
    </location>
</feature>
<dbReference type="Gene3D" id="3.40.50.720">
    <property type="entry name" value="NAD(P)-binding Rossmann-like Domain"/>
    <property type="match status" value="1"/>
</dbReference>
<dbReference type="SMART" id="SM00825">
    <property type="entry name" value="PKS_KS"/>
    <property type="match status" value="1"/>
</dbReference>
<dbReference type="InterPro" id="IPR020807">
    <property type="entry name" value="PKS_DH"/>
</dbReference>
<dbReference type="RefSeq" id="XP_033455581.1">
    <property type="nucleotide sequence ID" value="XM_033606888.1"/>
</dbReference>
<sequence length="2478" mass="270565">MLPSFQALGDVINPEQERFLSIVVIFHVLERLVVVARHSIARSNASRIVTQDGESCRIHILTGFENDHILREIESRSHDNSRTSERCSSDQDVVPQPRRETQVPIAIIGMGCRLPGHSTSPTALWELLERGGVAKNEPPSSRFSLAGHYDSANPGRPRTMKSPGGMFIEDVDPALFDGQFFNISRTECIAMDPQQRQILEVAYECLENSGIPIETLSGTNTGVIVGTNFIDYGNIQARDPENRAESIMIGLSPALLSNRVSHFLNVHGPSMTVDTACSAGLVSLDVACRYLDSFQTDSVLVGGANLWLSPEHNEEIGMMHVTQSGSGRSKSFDASADGYVKAEGVNCFFLKRLNDAVRNNDPIRAIIRGTAVNASGRTNGIANPSSDAQAMVTRQALKNAGIKEEEFSKTRYLEAHGTGTLAGDPIEARGAASVFGKSLNPNQELIIGSIKSNIGHSEPTAGLSGLLKAAMAVEKGIIPGTPTFFAPNPNIDWKGLRLKASRMSLPWPKVDADNIRRAGVNSFGYGGANAHAVVENDARGLSRHISSYKQVTSNFFDDDDEDENNSNADNSEGGIPKLLFFSANDQPSLDEYVKKLSSHIQNPLVSLELDDLTFTLSERRSRHYQGAVSIVRSNPQYINKETLIRGKRMSTAPKVGFVFTGQGAQWPTMGAELLRDFPLARRTVEHLDTVLQSLSEPPKWSLVEELTATRSVEALRLPEFSQPLVTALQIALLRILEDWGIMPVAVVGHSSGEIAAAHAANLLSAADAIKVAYYRGQSSKKSPSSDRVGMLAIGIDETTLAGYLEAKPSKIQIACYNSPNSLTLSGLTSELEELRDRIQADGHFARLLLVDLAYHSNFMAEIGEVYEDMLHKDGLFDQARQPTASTSVAMFSSVTSAVVDPQHNLDAAYWKQNMVSPVRFASATAELLKQSNVDFLLELGPSNALAGPIAQIKKALGKESQYTSTLKRNADSTLPMYEAAARLFLAGHQSVSLAKVNCVNPQTSKVIIDLPNYAWNHSTRYWHETRASRDWRFKKFINHDLLGSKISSLGWNAPVFKNTIKLAHLPWLRDHRLGTDVVFPATAYIAMAVEAAYQTAMVTKWKHQAPPQYRFKLRDVKLLRALVLTEEVQTTISLALSPLRESSNGSWYEYRMCSEQEGVDVDTVHCTGMICVETGYTTTSKVVEPLELSTSARQWYKIMADMGYNFGASFRKHLMVESTMGQLQSRSTIDLQPPPSQPEGQSWYPLHPAVLDGCFQATTPALWRGHLPQAVDPALIPKAIGSMIIESGSAHKLRKLAEGVAYASAQYLGAGNVDHARNYSTSVELHDPTDGSLLFKLQGLEWAEMETSDEEKIPHQFMNVRWDADIDLLMSKEQALSKAYLNTKTVQQIIDLVAHKSPSLSILEVNLSTLDGSNLWMDESEAESDRSIRAASSQYHFAVRDPKTLIQAQEKFNSRSPHPQFHLVMDATKPASITGADSIDLAIVNPGQEDNGDLAQFLQGLALSIKDGGYLISQQLPQVESLGETIHLDSGVSICRVQRQPKSEISIEAVEEAPVRVVTRVSLLNTAAQDLISDSLAKLTTDLAAEKWTLSSSAQPLEDITSSTNVVVVLDEIFSSVMDNIDAEQWSLLKHLAAVQRPMLWVTNRNADPTRAAAVGFLATIRAEEQVPFFTLDVEANSGRATIDAIAACLDRVWNQTTANKFDPKISIDYDFVERGGVISVSRVYQDGDLTFNQSSHVSERKTELIDIHKSELLIQARCEKLGDLDSVHFGEIDAKVSALPNGMVEVEIHAAGIGYEDLASTLGSAPGDETALGYEAAGVISKISEGVSGLAVGDRVMVFEKGSFTNRVRARPARIRRIPDGMAFEDAATIPLNYLTALHSLLDHANLTKNKIILIHSAASDVGTAAVQIAQSIGAEVYTSVSTTEEKEFLKSVLQVPEGRIFDTRDASFGELILAASEGNGMDVVLNSSVGATLDESFRILNNGGIILDIGKKDVLDRTNLPVSSFDRSSSFKTIDFTPESASDALISTLMTRLFELIDNGSIRRIAAAHRFGWDDIAGALRFIRQGKHIGRVVLTQNDEVKLPVRRAPKALNLRADGCYFIVSSLRGLCGGLAIYLAQQGAKHLAVMSRSGYADEKSRYVIKQINALGCHIDLLIADVTDAEAVTNAMQKTTAPVVGIIQGAMVLRDRPFESMTLTEYHEALQCKIRGTWNLHNAAESLQLKLDSFTMLSSLSGLIGHAAQANYAAGNVFLDAFAAWRRDRGQPACSIDLGIGEDAGVIAESAKLQSSTEKGMFRSLNDGQLRKILTFAMLRQQDMPAANNNTVLHGLGWSPMVTGLTFPQPLDSVLKADARFSPLFSNNEGSKSLEPSGTNANADIQAFFLLLRTATAEPAARLKSLCDVINGCFMRILRLAEPMDPERPISVYGTDSLAAVEVRNWIRTELGCLVTTLDIMNATSLRAFCEKILTKLSASETAS</sequence>
<evidence type="ECO:0000256" key="4">
    <source>
        <dbReference type="ARBA" id="ARBA00023268"/>
    </source>
</evidence>
<gene>
    <name evidence="11" type="ORF">K489DRAFT_396849</name>
</gene>
<dbReference type="InterPro" id="IPR032821">
    <property type="entry name" value="PKS_assoc"/>
</dbReference>
<dbReference type="Pfam" id="PF00109">
    <property type="entry name" value="ketoacyl-synt"/>
    <property type="match status" value="1"/>
</dbReference>
<evidence type="ECO:0000256" key="2">
    <source>
        <dbReference type="ARBA" id="ARBA00022553"/>
    </source>
</evidence>
<dbReference type="InterPro" id="IPR049551">
    <property type="entry name" value="PKS_DH_C"/>
</dbReference>
<dbReference type="SUPFAM" id="SSF55048">
    <property type="entry name" value="Probable ACP-binding domain of malonyl-CoA ACP transacylase"/>
    <property type="match status" value="1"/>
</dbReference>
<dbReference type="InterPro" id="IPR020841">
    <property type="entry name" value="PKS_Beta-ketoAc_synthase_dom"/>
</dbReference>